<organism evidence="1">
    <name type="scientific">Arundo donax</name>
    <name type="common">Giant reed</name>
    <name type="synonym">Donax arundinaceus</name>
    <dbReference type="NCBI Taxonomy" id="35708"/>
    <lineage>
        <taxon>Eukaryota</taxon>
        <taxon>Viridiplantae</taxon>
        <taxon>Streptophyta</taxon>
        <taxon>Embryophyta</taxon>
        <taxon>Tracheophyta</taxon>
        <taxon>Spermatophyta</taxon>
        <taxon>Magnoliopsida</taxon>
        <taxon>Liliopsida</taxon>
        <taxon>Poales</taxon>
        <taxon>Poaceae</taxon>
        <taxon>PACMAD clade</taxon>
        <taxon>Arundinoideae</taxon>
        <taxon>Arundineae</taxon>
        <taxon>Arundo</taxon>
    </lineage>
</organism>
<evidence type="ECO:0000313" key="1">
    <source>
        <dbReference type="EMBL" id="JAE10066.1"/>
    </source>
</evidence>
<reference evidence="1" key="1">
    <citation type="submission" date="2014-09" db="EMBL/GenBank/DDBJ databases">
        <authorList>
            <person name="Magalhaes I.L.F."/>
            <person name="Oliveira U."/>
            <person name="Santos F.R."/>
            <person name="Vidigal T.H.D.A."/>
            <person name="Brescovit A.D."/>
            <person name="Santos A.J."/>
        </authorList>
    </citation>
    <scope>NUCLEOTIDE SEQUENCE</scope>
    <source>
        <tissue evidence="1">Shoot tissue taken approximately 20 cm above the soil surface</tissue>
    </source>
</reference>
<accession>A0A0A9FIX5</accession>
<proteinExistence type="predicted"/>
<sequence>MTLSYLLNILSMALNNAL</sequence>
<reference evidence="1" key="2">
    <citation type="journal article" date="2015" name="Data Brief">
        <title>Shoot transcriptome of the giant reed, Arundo donax.</title>
        <authorList>
            <person name="Barrero R.A."/>
            <person name="Guerrero F.D."/>
            <person name="Moolhuijzen P."/>
            <person name="Goolsby J.A."/>
            <person name="Tidwell J."/>
            <person name="Bellgard S.E."/>
            <person name="Bellgard M.I."/>
        </authorList>
    </citation>
    <scope>NUCLEOTIDE SEQUENCE</scope>
    <source>
        <tissue evidence="1">Shoot tissue taken approximately 20 cm above the soil surface</tissue>
    </source>
</reference>
<dbReference type="EMBL" id="GBRH01187830">
    <property type="protein sequence ID" value="JAE10066.1"/>
    <property type="molecule type" value="Transcribed_RNA"/>
</dbReference>
<dbReference type="AlphaFoldDB" id="A0A0A9FIX5"/>
<protein>
    <submittedName>
        <fullName evidence="1">Uncharacterized protein</fullName>
    </submittedName>
</protein>
<name>A0A0A9FIX5_ARUDO</name>